<protein>
    <recommendedName>
        <fullName evidence="3">DUF4304 domain-containing protein</fullName>
    </recommendedName>
</protein>
<evidence type="ECO:0000313" key="2">
    <source>
        <dbReference type="Proteomes" id="UP000730618"/>
    </source>
</evidence>
<dbReference type="Proteomes" id="UP000730618">
    <property type="component" value="Unassembled WGS sequence"/>
</dbReference>
<accession>A0ABN7TXC6</accession>
<reference evidence="1 2" key="1">
    <citation type="submission" date="2021-06" db="EMBL/GenBank/DDBJ databases">
        <authorList>
            <person name="Criscuolo A."/>
        </authorList>
    </citation>
    <scope>NUCLEOTIDE SEQUENCE [LARGE SCALE GENOMIC DNA]</scope>
    <source>
        <strain evidence="2">CIP 111802</strain>
    </source>
</reference>
<name>A0ABN7TXC6_9BACL</name>
<proteinExistence type="predicted"/>
<comment type="caution">
    <text evidence="1">The sequence shown here is derived from an EMBL/GenBank/DDBJ whole genome shotgun (WGS) entry which is preliminary data.</text>
</comment>
<evidence type="ECO:0000313" key="1">
    <source>
        <dbReference type="EMBL" id="CAG7659143.1"/>
    </source>
</evidence>
<dbReference type="EMBL" id="CAJVCE010000065">
    <property type="protein sequence ID" value="CAG7659143.1"/>
    <property type="molecule type" value="Genomic_DNA"/>
</dbReference>
<gene>
    <name evidence="1" type="ORF">PAECIP111802_07408</name>
</gene>
<sequence length="204" mass="24218">MSTSFDVYITSDKLPSYEALIDRANKILESKLHSIGIKRSFNFDISMRNKEGLIQFELSEPIEISDDNYLWVTVNDIDGGFCIYQHRNDQIYKDLWNDEFNRVQSRKFEDAIRTSLEKEFHWSVVRYMGTDPFYNLAYGFFASAFAELTNGIIFSDDNAWEYSKFPCLPDEFNKFYFNPDSTFEKDHQEWALRNIEHIIKELVE</sequence>
<organism evidence="1 2">
    <name type="scientific">Paenibacillus allorhizosphaerae</name>
    <dbReference type="NCBI Taxonomy" id="2849866"/>
    <lineage>
        <taxon>Bacteria</taxon>
        <taxon>Bacillati</taxon>
        <taxon>Bacillota</taxon>
        <taxon>Bacilli</taxon>
        <taxon>Bacillales</taxon>
        <taxon>Paenibacillaceae</taxon>
        <taxon>Paenibacillus</taxon>
    </lineage>
</organism>
<dbReference type="RefSeq" id="WP_218103515.1">
    <property type="nucleotide sequence ID" value="NZ_CAJVCE010000065.1"/>
</dbReference>
<evidence type="ECO:0008006" key="3">
    <source>
        <dbReference type="Google" id="ProtNLM"/>
    </source>
</evidence>
<keyword evidence="2" id="KW-1185">Reference proteome</keyword>